<reference evidence="1" key="1">
    <citation type="submission" date="2016-06" db="UniProtKB">
        <authorList>
            <consortium name="WormBaseParasite"/>
        </authorList>
    </citation>
    <scope>IDENTIFICATION</scope>
</reference>
<evidence type="ECO:0000313" key="1">
    <source>
        <dbReference type="WBParaSite" id="SCUD_0001460701-mRNA-1"/>
    </source>
</evidence>
<organism evidence="1">
    <name type="scientific">Schistosoma curassoni</name>
    <dbReference type="NCBI Taxonomy" id="6186"/>
    <lineage>
        <taxon>Eukaryota</taxon>
        <taxon>Metazoa</taxon>
        <taxon>Spiralia</taxon>
        <taxon>Lophotrochozoa</taxon>
        <taxon>Platyhelminthes</taxon>
        <taxon>Trematoda</taxon>
        <taxon>Digenea</taxon>
        <taxon>Strigeidida</taxon>
        <taxon>Schistosomatoidea</taxon>
        <taxon>Schistosomatidae</taxon>
        <taxon>Schistosoma</taxon>
    </lineage>
</organism>
<accession>A0A183KHV2</accession>
<name>A0A183KHV2_9TREM</name>
<proteinExistence type="predicted"/>
<sequence>MFMYEYTIFGLNKLTEKTNCLLNRLSMESQKSEMGRQNFVQLDYQHCYYDLKLNDFFSKAWNMDYDPTNYLRLYL</sequence>
<dbReference type="AlphaFoldDB" id="A0A183KHV2"/>
<protein>
    <submittedName>
        <fullName evidence="1">Uncharacterized protein</fullName>
    </submittedName>
</protein>
<dbReference type="WBParaSite" id="SCUD_0001460701-mRNA-1">
    <property type="protein sequence ID" value="SCUD_0001460701-mRNA-1"/>
    <property type="gene ID" value="SCUD_0001460701"/>
</dbReference>